<keyword evidence="2" id="KW-0328">Glycosyltransferase</keyword>
<dbReference type="PANTHER" id="PTHR43398">
    <property type="entry name" value="DOLICHOL-PHOSPHATE MANNOSYLTRANSFERASE SUBUNIT 1"/>
    <property type="match status" value="1"/>
</dbReference>
<dbReference type="PANTHER" id="PTHR43398:SF1">
    <property type="entry name" value="DOLICHOL-PHOSPHATE MANNOSYLTRANSFERASE SUBUNIT 1"/>
    <property type="match status" value="1"/>
</dbReference>
<comment type="caution">
    <text evidence="5">The sequence shown here is derived from an EMBL/GenBank/DDBJ whole genome shotgun (WGS) entry which is preliminary data.</text>
</comment>
<sequence length="259" mass="29938">MKECIVIIPTYNEIENIEKIILKIFDLPVQFHVLIIDDGSPDGTADKVKQLQQHYPDQLFLLERQGKQGLGTAYIQGFKYALVNGYQYVFEMDADFSHKPKDLLKLYNACAKDGYDVSIGSRYVRGVNVVNWPMNRVLMSYFASRYVRFITGMPIYDTTAGFKCYRSKVLASIDLDKIKFVGYAFQIEMKFTVWKYGFRIKEVPIIFTDRTRGQSKMSKKIFNEAIFGVLKMKASSFFKNYATETNFIPRVSQLEKSLG</sequence>
<dbReference type="Pfam" id="PF00535">
    <property type="entry name" value="Glycos_transf_2"/>
    <property type="match status" value="1"/>
</dbReference>
<dbReference type="Gene3D" id="3.90.550.10">
    <property type="entry name" value="Spore Coat Polysaccharide Biosynthesis Protein SpsA, Chain A"/>
    <property type="match status" value="1"/>
</dbReference>
<protein>
    <submittedName>
        <fullName evidence="5">Polyprenol monophosphomannose synthase</fullName>
    </submittedName>
</protein>
<dbReference type="CDD" id="cd06442">
    <property type="entry name" value="DPM1_like"/>
    <property type="match status" value="1"/>
</dbReference>
<proteinExistence type="inferred from homology"/>
<keyword evidence="3" id="KW-0808">Transferase</keyword>
<evidence type="ECO:0000313" key="6">
    <source>
        <dbReference type="Proteomes" id="UP001168528"/>
    </source>
</evidence>
<reference evidence="5" key="1">
    <citation type="submission" date="2023-07" db="EMBL/GenBank/DDBJ databases">
        <title>The genome sequence of Rhodocytophaga aerolata KACC 12507.</title>
        <authorList>
            <person name="Zhang X."/>
        </authorList>
    </citation>
    <scope>NUCLEOTIDE SEQUENCE</scope>
    <source>
        <strain evidence="5">KACC 12507</strain>
    </source>
</reference>
<dbReference type="Proteomes" id="UP001168528">
    <property type="component" value="Unassembled WGS sequence"/>
</dbReference>
<comment type="similarity">
    <text evidence="1">Belongs to the glycosyltransferase 2 family.</text>
</comment>
<evidence type="ECO:0000313" key="5">
    <source>
        <dbReference type="EMBL" id="MDO1445626.1"/>
    </source>
</evidence>
<keyword evidence="6" id="KW-1185">Reference proteome</keyword>
<evidence type="ECO:0000256" key="3">
    <source>
        <dbReference type="ARBA" id="ARBA00022679"/>
    </source>
</evidence>
<dbReference type="InterPro" id="IPR001173">
    <property type="entry name" value="Glyco_trans_2-like"/>
</dbReference>
<dbReference type="InterPro" id="IPR029044">
    <property type="entry name" value="Nucleotide-diphossugar_trans"/>
</dbReference>
<feature type="domain" description="Glycosyltransferase 2-like" evidence="4">
    <location>
        <begin position="6"/>
        <end position="170"/>
    </location>
</feature>
<dbReference type="SUPFAM" id="SSF53448">
    <property type="entry name" value="Nucleotide-diphospho-sugar transferases"/>
    <property type="match status" value="1"/>
</dbReference>
<name>A0ABT8R0L5_9BACT</name>
<dbReference type="RefSeq" id="WP_302036429.1">
    <property type="nucleotide sequence ID" value="NZ_JAUKPO010000002.1"/>
</dbReference>
<accession>A0ABT8R0L5</accession>
<evidence type="ECO:0000256" key="2">
    <source>
        <dbReference type="ARBA" id="ARBA00022676"/>
    </source>
</evidence>
<dbReference type="InterPro" id="IPR039528">
    <property type="entry name" value="DPM1-like"/>
</dbReference>
<organism evidence="5 6">
    <name type="scientific">Rhodocytophaga aerolata</name>
    <dbReference type="NCBI Taxonomy" id="455078"/>
    <lineage>
        <taxon>Bacteria</taxon>
        <taxon>Pseudomonadati</taxon>
        <taxon>Bacteroidota</taxon>
        <taxon>Cytophagia</taxon>
        <taxon>Cytophagales</taxon>
        <taxon>Rhodocytophagaceae</taxon>
        <taxon>Rhodocytophaga</taxon>
    </lineage>
</organism>
<evidence type="ECO:0000259" key="4">
    <source>
        <dbReference type="Pfam" id="PF00535"/>
    </source>
</evidence>
<gene>
    <name evidence="5" type="ORF">Q0590_05165</name>
</gene>
<evidence type="ECO:0000256" key="1">
    <source>
        <dbReference type="ARBA" id="ARBA00006739"/>
    </source>
</evidence>
<dbReference type="EMBL" id="JAUKPO010000002">
    <property type="protein sequence ID" value="MDO1445626.1"/>
    <property type="molecule type" value="Genomic_DNA"/>
</dbReference>